<dbReference type="InterPro" id="IPR015528">
    <property type="entry name" value="IL-12_beta"/>
</dbReference>
<evidence type="ECO:0000256" key="1">
    <source>
        <dbReference type="ARBA" id="ARBA00022729"/>
    </source>
</evidence>
<proteinExistence type="inferred from homology"/>
<accession>A0A8C6T9F7</accession>
<dbReference type="InterPro" id="IPR036116">
    <property type="entry name" value="FN3_sf"/>
</dbReference>
<dbReference type="PIRSF" id="PIRSF038007">
    <property type="entry name" value="IL_12_beta"/>
    <property type="match status" value="1"/>
</dbReference>
<evidence type="ECO:0000256" key="3">
    <source>
        <dbReference type="ARBA" id="ARBA00023180"/>
    </source>
</evidence>
<dbReference type="AlphaFoldDB" id="A0A8C6T9F7"/>
<feature type="signal peptide" evidence="4">
    <location>
        <begin position="1"/>
        <end position="19"/>
    </location>
</feature>
<keyword evidence="7" id="KW-1185">Reference proteome</keyword>
<dbReference type="GO" id="GO:0005125">
    <property type="term" value="F:cytokine activity"/>
    <property type="evidence" value="ECO:0007669"/>
    <property type="project" value="UniProtKB-KW"/>
</dbReference>
<protein>
    <recommendedName>
        <fullName evidence="4">Interleukin-12 subunit beta</fullName>
        <shortName evidence="4">IL-12B</shortName>
    </recommendedName>
    <alternativeName>
        <fullName evidence="4">Cytotoxic lymphocyte maturation factor 40 kDa subunit</fullName>
    </alternativeName>
    <alternativeName>
        <fullName evidence="4">IL-12 subunit p40</fullName>
    </alternativeName>
</protein>
<sequence length="348" mass="40002">YKMMLFFLNLWSIFHLASQNPTHYWTLKPNVLVLVVTGEVGRHPLSCLHSGISTEDKGRGIFWRKDGVKVESMGNTHFVELRESFGRGNYSCHSEDGALLNHTEVLIQEDDTQRKKILLPEGDDYLKCSAVNYSGEFHCSWKWHPSRVGKVALIKALRPDLHCTEVSDGQWTCLSSWSNMSCSVDVGRQSITCLDALHCPYAEETQFIRISVYLSNDFLVENYSKHFYLSEIVTPDKVQISKVNKTTIEWTYPSSWASPYSYFPLTFQIAQAQRNPCTYCSWHKKTKTVNCVDNCRCKLKGSTKAVCVRAKDALSNAKWSEWSPVRLRLKEKKKNRSRSRHLLTSLKL</sequence>
<keyword evidence="1 4" id="KW-0732">Signal</keyword>
<dbReference type="Ensembl" id="ENSNMLT00000020510.1">
    <property type="protein sequence ID" value="ENSNMLP00000018251.1"/>
    <property type="gene ID" value="ENSNMLG00000011956.1"/>
</dbReference>
<evidence type="ECO:0000256" key="2">
    <source>
        <dbReference type="ARBA" id="ARBA00023157"/>
    </source>
</evidence>
<comment type="similarity">
    <text evidence="4">Belongs to the IL-12B family.</text>
</comment>
<dbReference type="GO" id="GO:0004896">
    <property type="term" value="F:cytokine receptor activity"/>
    <property type="evidence" value="ECO:0007669"/>
    <property type="project" value="UniProtKB-UniRule"/>
</dbReference>
<keyword evidence="4" id="KW-0393">Immunoglobulin domain</keyword>
<dbReference type="PRINTS" id="PR01928">
    <property type="entry name" value="INTRLEUKN12B"/>
</dbReference>
<comment type="subunit">
    <text evidence="4">Heterodimer with IL12A; disulfide-linked. The heterodimer is known as interleukin IL-12.</text>
</comment>
<dbReference type="Pfam" id="PF10420">
    <property type="entry name" value="IL12p40_C"/>
    <property type="match status" value="1"/>
</dbReference>
<dbReference type="PANTHER" id="PTHR48485">
    <property type="entry name" value="INTERLEUKIN-12 SUBUNIT BETA-RELATED"/>
    <property type="match status" value="1"/>
</dbReference>
<dbReference type="InterPro" id="IPR007110">
    <property type="entry name" value="Ig-like_dom"/>
</dbReference>
<dbReference type="GO" id="GO:0005615">
    <property type="term" value="C:extracellular space"/>
    <property type="evidence" value="ECO:0007669"/>
    <property type="project" value="UniProtKB-KW"/>
</dbReference>
<dbReference type="PANTHER" id="PTHR48485:SF4">
    <property type="entry name" value="INTERLEUKIN-12 SUBUNIT BETA"/>
    <property type="match status" value="1"/>
</dbReference>
<dbReference type="InterPro" id="IPR013783">
    <property type="entry name" value="Ig-like_fold"/>
</dbReference>
<evidence type="ECO:0000256" key="4">
    <source>
        <dbReference type="RuleBase" id="RU281113"/>
    </source>
</evidence>
<keyword evidence="4" id="KW-0202">Cytokine</keyword>
<name>A0A8C6T9F7_9GOBI</name>
<reference evidence="6" key="2">
    <citation type="submission" date="2025-09" db="UniProtKB">
        <authorList>
            <consortium name="Ensembl"/>
        </authorList>
    </citation>
    <scope>IDENTIFICATION</scope>
</reference>
<dbReference type="InterPro" id="IPR019482">
    <property type="entry name" value="IL-12_beta_cen-dom"/>
</dbReference>
<dbReference type="InterPro" id="IPR050676">
    <property type="entry name" value="IL-12"/>
</dbReference>
<evidence type="ECO:0000313" key="6">
    <source>
        <dbReference type="Ensembl" id="ENSNMLP00000018251.1"/>
    </source>
</evidence>
<dbReference type="SUPFAM" id="SSF49265">
    <property type="entry name" value="Fibronectin type III"/>
    <property type="match status" value="1"/>
</dbReference>
<dbReference type="PROSITE" id="PS50835">
    <property type="entry name" value="IG_LIKE"/>
    <property type="match status" value="1"/>
</dbReference>
<organism evidence="6 7">
    <name type="scientific">Neogobius melanostomus</name>
    <name type="common">round goby</name>
    <dbReference type="NCBI Taxonomy" id="47308"/>
    <lineage>
        <taxon>Eukaryota</taxon>
        <taxon>Metazoa</taxon>
        <taxon>Chordata</taxon>
        <taxon>Craniata</taxon>
        <taxon>Vertebrata</taxon>
        <taxon>Euteleostomi</taxon>
        <taxon>Actinopterygii</taxon>
        <taxon>Neopterygii</taxon>
        <taxon>Teleostei</taxon>
        <taxon>Neoteleostei</taxon>
        <taxon>Acanthomorphata</taxon>
        <taxon>Gobiaria</taxon>
        <taxon>Gobiiformes</taxon>
        <taxon>Gobioidei</taxon>
        <taxon>Gobiidae</taxon>
        <taxon>Benthophilinae</taxon>
        <taxon>Neogobiini</taxon>
        <taxon>Neogobius</taxon>
    </lineage>
</organism>
<evidence type="ECO:0000259" key="5">
    <source>
        <dbReference type="PROSITE" id="PS50835"/>
    </source>
</evidence>
<evidence type="ECO:0000313" key="7">
    <source>
        <dbReference type="Proteomes" id="UP000694523"/>
    </source>
</evidence>
<keyword evidence="2" id="KW-1015">Disulfide bond</keyword>
<dbReference type="Proteomes" id="UP000694523">
    <property type="component" value="Unplaced"/>
</dbReference>
<dbReference type="Gene3D" id="2.60.40.10">
    <property type="entry name" value="Immunoglobulins"/>
    <property type="match status" value="2"/>
</dbReference>
<comment type="subcellular location">
    <subcellularLocation>
        <location evidence="4">Secreted</location>
    </subcellularLocation>
</comment>
<feature type="domain" description="Ig-like" evidence="5">
    <location>
        <begin position="29"/>
        <end position="108"/>
    </location>
</feature>
<keyword evidence="4" id="KW-0964">Secreted</keyword>
<gene>
    <name evidence="4" type="primary">IL12B</name>
</gene>
<keyword evidence="3 4" id="KW-0325">Glycoprotein</keyword>
<reference evidence="6" key="1">
    <citation type="submission" date="2025-08" db="UniProtKB">
        <authorList>
            <consortium name="Ensembl"/>
        </authorList>
    </citation>
    <scope>IDENTIFICATION</scope>
</reference>
<feature type="chain" id="PRO_5034334898" description="Interleukin-12 subunit beta" evidence="4">
    <location>
        <begin position="20"/>
        <end position="348"/>
    </location>
</feature>